<accession>A0ABQ8L8K4</accession>
<keyword evidence="1" id="KW-0812">Transmembrane</keyword>
<feature type="domain" description="Immunoglobulin" evidence="2">
    <location>
        <begin position="18"/>
        <end position="121"/>
    </location>
</feature>
<name>A0ABQ8L8K4_LABRO</name>
<dbReference type="PANTHER" id="PTHR21063">
    <property type="entry name" value="LFA-3"/>
    <property type="match status" value="1"/>
</dbReference>
<evidence type="ECO:0000313" key="4">
    <source>
        <dbReference type="Proteomes" id="UP000830375"/>
    </source>
</evidence>
<keyword evidence="3" id="KW-0378">Hydrolase</keyword>
<feature type="transmembrane region" description="Helical" evidence="1">
    <location>
        <begin position="167"/>
        <end position="191"/>
    </location>
</feature>
<dbReference type="GO" id="GO:0006508">
    <property type="term" value="P:proteolysis"/>
    <property type="evidence" value="ECO:0007669"/>
    <property type="project" value="UniProtKB-KW"/>
</dbReference>
<evidence type="ECO:0000256" key="1">
    <source>
        <dbReference type="SAM" id="Phobius"/>
    </source>
</evidence>
<dbReference type="InterPro" id="IPR003599">
    <property type="entry name" value="Ig_sub"/>
</dbReference>
<dbReference type="SMART" id="SM00409">
    <property type="entry name" value="IG"/>
    <property type="match status" value="1"/>
</dbReference>
<dbReference type="SUPFAM" id="SSF48726">
    <property type="entry name" value="Immunoglobulin"/>
    <property type="match status" value="1"/>
</dbReference>
<keyword evidence="1" id="KW-0472">Membrane</keyword>
<dbReference type="EMBL" id="JACTAM010000917">
    <property type="protein sequence ID" value="KAI2646755.1"/>
    <property type="molecule type" value="Genomic_DNA"/>
</dbReference>
<dbReference type="PANTHER" id="PTHR21063:SF4">
    <property type="entry name" value="CD48 ANTIGEN-RELATED"/>
    <property type="match status" value="1"/>
</dbReference>
<dbReference type="InterPro" id="IPR013783">
    <property type="entry name" value="Ig-like_fold"/>
</dbReference>
<dbReference type="InterPro" id="IPR013106">
    <property type="entry name" value="Ig_V-set"/>
</dbReference>
<dbReference type="Gene3D" id="2.60.40.10">
    <property type="entry name" value="Immunoglobulins"/>
    <property type="match status" value="1"/>
</dbReference>
<keyword evidence="3" id="KW-0645">Protease</keyword>
<comment type="caution">
    <text evidence="3">The sequence shown here is derived from an EMBL/GenBank/DDBJ whole genome shotgun (WGS) entry which is preliminary data.</text>
</comment>
<sequence>MNEEVDFVLCVSGVYTERVSVSVTEGDSVTLHTEVERQHQENIKWYVSSVRIAQISGDLSFICTDVQCNEGTERFRDRLKLDNQTGSLTITNTRTTDSGEYKLRIFSSDSESEKIFSVSITERTVTVKGLKYKTLQQLLVCVSDVPAAELYEIKEGESVTLDADSGLSAAAVAGIVVALLLVAAVAAGVVYCKCRRHIILDEKDMSILDDKGQLKTISRTHEGSYGHMWFGTLLRTLADGSCGFQEFSVLRSEFCIVLQSSAPGSGACN</sequence>
<organism evidence="3 4">
    <name type="scientific">Labeo rohita</name>
    <name type="common">Indian major carp</name>
    <name type="synonym">Cyprinus rohita</name>
    <dbReference type="NCBI Taxonomy" id="84645"/>
    <lineage>
        <taxon>Eukaryota</taxon>
        <taxon>Metazoa</taxon>
        <taxon>Chordata</taxon>
        <taxon>Craniata</taxon>
        <taxon>Vertebrata</taxon>
        <taxon>Euteleostomi</taxon>
        <taxon>Actinopterygii</taxon>
        <taxon>Neopterygii</taxon>
        <taxon>Teleostei</taxon>
        <taxon>Ostariophysi</taxon>
        <taxon>Cypriniformes</taxon>
        <taxon>Cyprinidae</taxon>
        <taxon>Labeoninae</taxon>
        <taxon>Labeonini</taxon>
        <taxon>Labeo</taxon>
    </lineage>
</organism>
<gene>
    <name evidence="3" type="ORF">H4Q32_025410</name>
</gene>
<dbReference type="InterPro" id="IPR036179">
    <property type="entry name" value="Ig-like_dom_sf"/>
</dbReference>
<reference evidence="3 4" key="1">
    <citation type="submission" date="2022-01" db="EMBL/GenBank/DDBJ databases">
        <title>A high-quality chromosome-level genome assembly of rohu carp, Labeo rohita.</title>
        <authorList>
            <person name="Arick M.A. II"/>
            <person name="Hsu C.-Y."/>
            <person name="Magbanua Z."/>
            <person name="Pechanova O."/>
            <person name="Grover C."/>
            <person name="Miller E."/>
            <person name="Thrash A."/>
            <person name="Ezzel L."/>
            <person name="Alam S."/>
            <person name="Benzie J."/>
            <person name="Hamilton M."/>
            <person name="Karsi A."/>
            <person name="Lawrence M.L."/>
            <person name="Peterson D.G."/>
        </authorList>
    </citation>
    <scope>NUCLEOTIDE SEQUENCE [LARGE SCALE GENOMIC DNA]</scope>
    <source>
        <strain evidence="4">BAU-BD-2019</strain>
        <tissue evidence="3">Blood</tissue>
    </source>
</reference>
<keyword evidence="1" id="KW-1133">Transmembrane helix</keyword>
<protein>
    <submittedName>
        <fullName evidence="3">Thiol protease/hemagglutinin PrtT</fullName>
    </submittedName>
</protein>
<dbReference type="Proteomes" id="UP000830375">
    <property type="component" value="Unassembled WGS sequence"/>
</dbReference>
<evidence type="ECO:0000313" key="3">
    <source>
        <dbReference type="EMBL" id="KAI2646755.1"/>
    </source>
</evidence>
<evidence type="ECO:0000259" key="2">
    <source>
        <dbReference type="SMART" id="SM00409"/>
    </source>
</evidence>
<dbReference type="Pfam" id="PF07686">
    <property type="entry name" value="V-set"/>
    <property type="match status" value="1"/>
</dbReference>
<proteinExistence type="predicted"/>
<keyword evidence="4" id="KW-1185">Reference proteome</keyword>
<dbReference type="GO" id="GO:0008233">
    <property type="term" value="F:peptidase activity"/>
    <property type="evidence" value="ECO:0007669"/>
    <property type="project" value="UniProtKB-KW"/>
</dbReference>